<dbReference type="AlphaFoldDB" id="A0A482WP47"/>
<name>A0A482WP47_LAOST</name>
<organism evidence="1 2">
    <name type="scientific">Laodelphax striatellus</name>
    <name type="common">Small brown planthopper</name>
    <name type="synonym">Delphax striatella</name>
    <dbReference type="NCBI Taxonomy" id="195883"/>
    <lineage>
        <taxon>Eukaryota</taxon>
        <taxon>Metazoa</taxon>
        <taxon>Ecdysozoa</taxon>
        <taxon>Arthropoda</taxon>
        <taxon>Hexapoda</taxon>
        <taxon>Insecta</taxon>
        <taxon>Pterygota</taxon>
        <taxon>Neoptera</taxon>
        <taxon>Paraneoptera</taxon>
        <taxon>Hemiptera</taxon>
        <taxon>Auchenorrhyncha</taxon>
        <taxon>Fulgoroidea</taxon>
        <taxon>Delphacidae</taxon>
        <taxon>Criomorphinae</taxon>
        <taxon>Laodelphax</taxon>
    </lineage>
</organism>
<evidence type="ECO:0000313" key="1">
    <source>
        <dbReference type="EMBL" id="RZF35369.1"/>
    </source>
</evidence>
<evidence type="ECO:0000313" key="2">
    <source>
        <dbReference type="Proteomes" id="UP000291343"/>
    </source>
</evidence>
<dbReference type="EMBL" id="QKKF02028546">
    <property type="protein sequence ID" value="RZF35369.1"/>
    <property type="molecule type" value="Genomic_DNA"/>
</dbReference>
<gene>
    <name evidence="1" type="ORF">LSTR_LSTR017559</name>
</gene>
<dbReference type="InParanoid" id="A0A482WP47"/>
<dbReference type="Proteomes" id="UP000291343">
    <property type="component" value="Unassembled WGS sequence"/>
</dbReference>
<reference evidence="1 2" key="1">
    <citation type="journal article" date="2017" name="Gigascience">
        <title>Genome sequence of the small brown planthopper, Laodelphax striatellus.</title>
        <authorList>
            <person name="Zhu J."/>
            <person name="Jiang F."/>
            <person name="Wang X."/>
            <person name="Yang P."/>
            <person name="Bao Y."/>
            <person name="Zhao W."/>
            <person name="Wang W."/>
            <person name="Lu H."/>
            <person name="Wang Q."/>
            <person name="Cui N."/>
            <person name="Li J."/>
            <person name="Chen X."/>
            <person name="Luo L."/>
            <person name="Yu J."/>
            <person name="Kang L."/>
            <person name="Cui F."/>
        </authorList>
    </citation>
    <scope>NUCLEOTIDE SEQUENCE [LARGE SCALE GENOMIC DNA]</scope>
    <source>
        <strain evidence="1">Lst14</strain>
    </source>
</reference>
<sequence length="150" mass="17460">MFGTRRRKQILYTRQDWRKDNNNNVIVKEENNDDFTKENEQEASIQSVKEECICSAVAVDHSMHKVRVNNDDNSISIKREIELDGRVPLIKEELTIEMGTRPVMQSVKSENFDEKEDVNADITYNIKDEIEINESSAQFVKNEFCCCIPV</sequence>
<keyword evidence="2" id="KW-1185">Reference proteome</keyword>
<accession>A0A482WP47</accession>
<proteinExistence type="predicted"/>
<feature type="non-terminal residue" evidence="1">
    <location>
        <position position="150"/>
    </location>
</feature>
<comment type="caution">
    <text evidence="1">The sequence shown here is derived from an EMBL/GenBank/DDBJ whole genome shotgun (WGS) entry which is preliminary data.</text>
</comment>
<protein>
    <submittedName>
        <fullName evidence="1">Uncharacterized protein</fullName>
    </submittedName>
</protein>